<keyword evidence="6" id="KW-0489">Methyltransferase</keyword>
<dbReference type="GO" id="GO:0002098">
    <property type="term" value="P:tRNA wobble uridine modification"/>
    <property type="evidence" value="ECO:0007669"/>
    <property type="project" value="InterPro"/>
</dbReference>
<dbReference type="AlphaFoldDB" id="A0A1C3HP34"/>
<protein>
    <recommendedName>
        <fullName evidence="3">Carboxy-S-adenosyl-L-methionine synthase</fullName>
        <shortName evidence="3">Cx-SAM synthase</shortName>
        <ecNumber evidence="3">2.1.3.-</ecNumber>
    </recommendedName>
</protein>
<dbReference type="InterPro" id="IPR041698">
    <property type="entry name" value="Methyltransf_25"/>
</dbReference>
<feature type="binding site" evidence="3">
    <location>
        <position position="193"/>
    </location>
    <ligand>
        <name>S-adenosyl-L-methionine</name>
        <dbReference type="ChEBI" id="CHEBI:59789"/>
    </ligand>
</feature>
<dbReference type="SUPFAM" id="SSF53335">
    <property type="entry name" value="S-adenosyl-L-methionine-dependent methyltransferases"/>
    <property type="match status" value="1"/>
</dbReference>
<feature type="domain" description="Methyltransferase" evidence="5">
    <location>
        <begin position="60"/>
        <end position="156"/>
    </location>
</feature>
<dbReference type="CDD" id="cd02440">
    <property type="entry name" value="AdoMet_MTases"/>
    <property type="match status" value="1"/>
</dbReference>
<evidence type="ECO:0000256" key="1">
    <source>
        <dbReference type="ARBA" id="ARBA00022679"/>
    </source>
</evidence>
<feature type="binding site" evidence="3 4">
    <location>
        <begin position="115"/>
        <end position="116"/>
    </location>
    <ligand>
        <name>S-adenosyl-L-methionine</name>
        <dbReference type="ChEBI" id="CHEBI:59789"/>
    </ligand>
</feature>
<sequence length="236" mass="26239">MPYQRDTLYDTPQAVVDFRFDERTAAVFPDMIHRSVPGYATLLQLFAVIGAGFVPEGGHVYDLGCALGGASIALQRHIPPTATIDAVDNAEAMTRRLAAYVEGAGISNIRVQQADITALDYRPADLIIMAFTLQFIPPEARDALLVRLRQTLRPGGALLLAEKTRPEDDRLRQWHESFKASQGYSQMAIAQKRESLERVMQTDRAATIETRLQQAGFTRIEPCFRALQFCGWVASV</sequence>
<dbReference type="GO" id="GO:0032259">
    <property type="term" value="P:methylation"/>
    <property type="evidence" value="ECO:0007669"/>
    <property type="project" value="UniProtKB-KW"/>
</dbReference>
<dbReference type="Gene3D" id="3.40.50.150">
    <property type="entry name" value="Vaccinia Virus protein VP39"/>
    <property type="match status" value="1"/>
</dbReference>
<feature type="binding site" evidence="3 4">
    <location>
        <position position="39"/>
    </location>
    <ligand>
        <name>S-adenosyl-L-methionine</name>
        <dbReference type="ChEBI" id="CHEBI:59789"/>
    </ligand>
</feature>
<organism evidence="6 7">
    <name type="scientific">Cardiobacterium hominis</name>
    <dbReference type="NCBI Taxonomy" id="2718"/>
    <lineage>
        <taxon>Bacteria</taxon>
        <taxon>Pseudomonadati</taxon>
        <taxon>Pseudomonadota</taxon>
        <taxon>Gammaproteobacteria</taxon>
        <taxon>Cardiobacteriales</taxon>
        <taxon>Cardiobacteriaceae</taxon>
        <taxon>Cardiobacterium</taxon>
    </lineage>
</organism>
<evidence type="ECO:0000256" key="3">
    <source>
        <dbReference type="HAMAP-Rule" id="MF_01589"/>
    </source>
</evidence>
<evidence type="ECO:0000313" key="6">
    <source>
        <dbReference type="EMBL" id="SAY95665.1"/>
    </source>
</evidence>
<dbReference type="RefSeq" id="WP_079540846.1">
    <property type="nucleotide sequence ID" value="NZ_CP171111.1"/>
</dbReference>
<evidence type="ECO:0000256" key="2">
    <source>
        <dbReference type="ARBA" id="ARBA00022691"/>
    </source>
</evidence>
<evidence type="ECO:0000313" key="7">
    <source>
        <dbReference type="Proteomes" id="UP000190837"/>
    </source>
</evidence>
<evidence type="ECO:0000259" key="5">
    <source>
        <dbReference type="Pfam" id="PF13649"/>
    </source>
</evidence>
<dbReference type="GO" id="GO:0008168">
    <property type="term" value="F:methyltransferase activity"/>
    <property type="evidence" value="ECO:0007669"/>
    <property type="project" value="UniProtKB-KW"/>
</dbReference>
<name>A0A1C3HP34_9GAMM</name>
<proteinExistence type="inferred from homology"/>
<evidence type="ECO:0000256" key="4">
    <source>
        <dbReference type="PIRSR" id="PIRSR006325-1"/>
    </source>
</evidence>
<comment type="catalytic activity">
    <reaction evidence="3">
        <text>prephenate + S-adenosyl-L-methionine = carboxy-S-adenosyl-L-methionine + 3-phenylpyruvate + H2O</text>
        <dbReference type="Rhea" id="RHEA:51692"/>
        <dbReference type="ChEBI" id="CHEBI:15377"/>
        <dbReference type="ChEBI" id="CHEBI:18005"/>
        <dbReference type="ChEBI" id="CHEBI:29934"/>
        <dbReference type="ChEBI" id="CHEBI:59789"/>
        <dbReference type="ChEBI" id="CHEBI:134278"/>
    </reaction>
</comment>
<dbReference type="PANTHER" id="PTHR43861">
    <property type="entry name" value="TRANS-ACONITATE 2-METHYLTRANSFERASE-RELATED"/>
    <property type="match status" value="1"/>
</dbReference>
<dbReference type="EMBL" id="FKLO01000050">
    <property type="protein sequence ID" value="SAY95665.1"/>
    <property type="molecule type" value="Genomic_DNA"/>
</dbReference>
<comment type="similarity">
    <text evidence="3">Belongs to the class I-like SAM-binding methyltransferase superfamily. Cx-SAM synthase family.</text>
</comment>
<reference evidence="7" key="1">
    <citation type="submission" date="2016-04" db="EMBL/GenBank/DDBJ databases">
        <authorList>
            <person name="Tagini F."/>
        </authorList>
    </citation>
    <scope>NUCLEOTIDE SEQUENCE [LARGE SCALE GENOMIC DNA]</scope>
    <source>
        <strain evidence="7">CHUV0807</strain>
    </source>
</reference>
<comment type="caution">
    <text evidence="3">Lacks conserved residue(s) required for the propagation of feature annotation.</text>
</comment>
<dbReference type="EC" id="2.1.3.-" evidence="3"/>
<dbReference type="Proteomes" id="UP000190837">
    <property type="component" value="Unassembled WGS sequence"/>
</dbReference>
<accession>A0A1C3HP34</accession>
<dbReference type="GO" id="GO:0016743">
    <property type="term" value="F:carboxyl- or carbamoyltransferase activity"/>
    <property type="evidence" value="ECO:0007669"/>
    <property type="project" value="UniProtKB-UniRule"/>
</dbReference>
<dbReference type="HAMAP" id="MF_01589">
    <property type="entry name" value="Cx_SAM_synthase"/>
    <property type="match status" value="1"/>
</dbReference>
<dbReference type="InterPro" id="IPR005271">
    <property type="entry name" value="CmoA"/>
</dbReference>
<dbReference type="GO" id="GO:1904047">
    <property type="term" value="F:S-adenosyl-L-methionine binding"/>
    <property type="evidence" value="ECO:0007669"/>
    <property type="project" value="UniProtKB-UniRule"/>
</dbReference>
<comment type="subunit">
    <text evidence="3">Homodimer.</text>
</comment>
<keyword evidence="2 3" id="KW-0949">S-adenosyl-L-methionine</keyword>
<keyword evidence="1 3" id="KW-0808">Transferase</keyword>
<dbReference type="PANTHER" id="PTHR43861:SF2">
    <property type="entry name" value="CARBOXY-S-ADENOSYL-L-METHIONINE SYNTHASE"/>
    <property type="match status" value="1"/>
</dbReference>
<comment type="function">
    <text evidence="3">Catalyzes the conversion of S-adenosyl-L-methionine (SAM) to carboxy-S-adenosyl-L-methionine (Cx-SAM).</text>
</comment>
<dbReference type="InterPro" id="IPR029063">
    <property type="entry name" value="SAM-dependent_MTases_sf"/>
</dbReference>
<dbReference type="Pfam" id="PF13649">
    <property type="entry name" value="Methyltransf_25"/>
    <property type="match status" value="1"/>
</dbReference>
<gene>
    <name evidence="3" type="primary">cmoA</name>
    <name evidence="6" type="ORF">CHUV0807_1470</name>
</gene>
<dbReference type="NCBIfam" id="TIGR00740">
    <property type="entry name" value="carboxy-S-adenosyl-L-methionine synthase CmoA"/>
    <property type="match status" value="1"/>
</dbReference>
<dbReference type="PIRSF" id="PIRSF006325">
    <property type="entry name" value="MeTrfase_bac"/>
    <property type="match status" value="1"/>
</dbReference>
<feature type="binding site" evidence="3 4">
    <location>
        <begin position="88"/>
        <end position="89"/>
    </location>
    <ligand>
        <name>S-adenosyl-L-methionine</name>
        <dbReference type="ChEBI" id="CHEBI:59789"/>
    </ligand>
</feature>